<comment type="caution">
    <text evidence="1">The sequence shown here is derived from an EMBL/GenBank/DDBJ whole genome shotgun (WGS) entry which is preliminary data.</text>
</comment>
<evidence type="ECO:0000313" key="2">
    <source>
        <dbReference type="Proteomes" id="UP001150238"/>
    </source>
</evidence>
<protein>
    <recommendedName>
        <fullName evidence="3">F-box domain-containing protein</fullName>
    </recommendedName>
</protein>
<accession>A0A9W8ZX29</accession>
<reference evidence="1" key="2">
    <citation type="journal article" date="2023" name="Proc. Natl. Acad. Sci. U.S.A.">
        <title>A global phylogenomic analysis of the shiitake genus Lentinula.</title>
        <authorList>
            <person name="Sierra-Patev S."/>
            <person name="Min B."/>
            <person name="Naranjo-Ortiz M."/>
            <person name="Looney B."/>
            <person name="Konkel Z."/>
            <person name="Slot J.C."/>
            <person name="Sakamoto Y."/>
            <person name="Steenwyk J.L."/>
            <person name="Rokas A."/>
            <person name="Carro J."/>
            <person name="Camarero S."/>
            <person name="Ferreira P."/>
            <person name="Molpeceres G."/>
            <person name="Ruiz-Duenas F.J."/>
            <person name="Serrano A."/>
            <person name="Henrissat B."/>
            <person name="Drula E."/>
            <person name="Hughes K.W."/>
            <person name="Mata J.L."/>
            <person name="Ishikawa N.K."/>
            <person name="Vargas-Isla R."/>
            <person name="Ushijima S."/>
            <person name="Smith C.A."/>
            <person name="Donoghue J."/>
            <person name="Ahrendt S."/>
            <person name="Andreopoulos W."/>
            <person name="He G."/>
            <person name="LaButti K."/>
            <person name="Lipzen A."/>
            <person name="Ng V."/>
            <person name="Riley R."/>
            <person name="Sandor L."/>
            <person name="Barry K."/>
            <person name="Martinez A.T."/>
            <person name="Xiao Y."/>
            <person name="Gibbons J.G."/>
            <person name="Terashima K."/>
            <person name="Grigoriev I.V."/>
            <person name="Hibbett D."/>
        </authorList>
    </citation>
    <scope>NUCLEOTIDE SEQUENCE</scope>
    <source>
        <strain evidence="1">Sp2 HRB7682 ss15</strain>
    </source>
</reference>
<name>A0A9W8ZX29_9AGAR</name>
<sequence>MVLPTQASFMKSVSIAETVPIELWERITYYANAREDAFLGPPRDIVNICLVCRFLNSAVNFGDNPSLYARLFRFKFDYRAPLRRFGKEWLTARSMALEFKKRIILLKQVRRKECSTQDLWTCYLMILENDGRNERQLIEWAHLYGYLKYETCVRYEATLDSTINWFKDTEATSLLLWLWWMTFSRDDVRIENSHVRDSLVHHLLHNLIVASFRYPNLYGPESHFKIPPAGRTWSSTPPTPVARVNHFSKEFHLATPLLSVASFLIWTLRLETIRENIDFNLGAISSLPLDREDAIARRIQGPTQTDVLNFHQTQIRAPTHCSLVLCTFFEEEILTQECEQYAERYLFSSDSRRYDQDWYRSWTCFDSLSISPPIHNAYVPGALLGDWEGFFVQTSLEDHIALVDDPNHMPSDPISLYRHPLYFTLKEHHCFHPEVPIGPGADCMGGEDVLNAWLPQGLKIQQYENEVEVFDPVAQRNVRYQTFLPGGLEGTKERLQSEKVPGTSRNLGNGYNYTNSFSLSKSESLNDILVTGKTSEENGAAWGHYLFIGRIRLWDGFIALLRTPRDPTRSNLGHWLFRGYLHDGNFVGHWRETSTSPNLTGYRGEFVAHNRDSRNCM</sequence>
<evidence type="ECO:0008006" key="3">
    <source>
        <dbReference type="Google" id="ProtNLM"/>
    </source>
</evidence>
<gene>
    <name evidence="1" type="ORF">C8J55DRAFT_525559</name>
</gene>
<dbReference type="EMBL" id="JANVFS010000040">
    <property type="protein sequence ID" value="KAJ4467674.1"/>
    <property type="molecule type" value="Genomic_DNA"/>
</dbReference>
<dbReference type="Proteomes" id="UP001150238">
    <property type="component" value="Unassembled WGS sequence"/>
</dbReference>
<organism evidence="1 2">
    <name type="scientific">Lentinula lateritia</name>
    <dbReference type="NCBI Taxonomy" id="40482"/>
    <lineage>
        <taxon>Eukaryota</taxon>
        <taxon>Fungi</taxon>
        <taxon>Dikarya</taxon>
        <taxon>Basidiomycota</taxon>
        <taxon>Agaricomycotina</taxon>
        <taxon>Agaricomycetes</taxon>
        <taxon>Agaricomycetidae</taxon>
        <taxon>Agaricales</taxon>
        <taxon>Marasmiineae</taxon>
        <taxon>Omphalotaceae</taxon>
        <taxon>Lentinula</taxon>
    </lineage>
</organism>
<evidence type="ECO:0000313" key="1">
    <source>
        <dbReference type="EMBL" id="KAJ4467674.1"/>
    </source>
</evidence>
<dbReference type="AlphaFoldDB" id="A0A9W8ZX29"/>
<reference evidence="1" key="1">
    <citation type="submission" date="2022-08" db="EMBL/GenBank/DDBJ databases">
        <authorList>
            <consortium name="DOE Joint Genome Institute"/>
            <person name="Min B."/>
            <person name="Riley R."/>
            <person name="Sierra-Patev S."/>
            <person name="Naranjo-Ortiz M."/>
            <person name="Looney B."/>
            <person name="Konkel Z."/>
            <person name="Slot J.C."/>
            <person name="Sakamoto Y."/>
            <person name="Steenwyk J.L."/>
            <person name="Rokas A."/>
            <person name="Carro J."/>
            <person name="Camarero S."/>
            <person name="Ferreira P."/>
            <person name="Molpeceres G."/>
            <person name="Ruiz-Duenas F.J."/>
            <person name="Serrano A."/>
            <person name="Henrissat B."/>
            <person name="Drula E."/>
            <person name="Hughes K.W."/>
            <person name="Mata J.L."/>
            <person name="Ishikawa N.K."/>
            <person name="Vargas-Isla R."/>
            <person name="Ushijima S."/>
            <person name="Smith C.A."/>
            <person name="Ahrendt S."/>
            <person name="Andreopoulos W."/>
            <person name="He G."/>
            <person name="Labutti K."/>
            <person name="Lipzen A."/>
            <person name="Ng V."/>
            <person name="Sandor L."/>
            <person name="Barry K."/>
            <person name="Martinez A.T."/>
            <person name="Xiao Y."/>
            <person name="Gibbons J.G."/>
            <person name="Terashima K."/>
            <person name="Hibbett D.S."/>
            <person name="Grigoriev I.V."/>
        </authorList>
    </citation>
    <scope>NUCLEOTIDE SEQUENCE</scope>
    <source>
        <strain evidence="1">Sp2 HRB7682 ss15</strain>
    </source>
</reference>
<proteinExistence type="predicted"/>